<keyword evidence="3" id="KW-1185">Reference proteome</keyword>
<proteinExistence type="predicted"/>
<dbReference type="Pfam" id="PF10067">
    <property type="entry name" value="DUF2306"/>
    <property type="match status" value="1"/>
</dbReference>
<sequence>MKTGMLVLMTILSVLVALYGWALIWPDSPVQNAGMAHHLAERPVGMYLHFGFGPLALAIGGLQFFARLRTRLPALHRWVGRTYVLACMLSAVGGIWLAIGSDNGPVAQLGFLLLGIAWIITTGFGYLRARGRQFADHQVWMMRSFSLTFGAVTLRIYLFLALGMMGLSFEVAYPAIAYISWVPNLLFAEWLLRRQATPRVAVGAAQATPKTS</sequence>
<feature type="transmembrane region" description="Helical" evidence="1">
    <location>
        <begin position="105"/>
        <end position="127"/>
    </location>
</feature>
<organism evidence="2 3">
    <name type="scientific">Kordiimonas lipolytica</name>
    <dbReference type="NCBI Taxonomy" id="1662421"/>
    <lineage>
        <taxon>Bacteria</taxon>
        <taxon>Pseudomonadati</taxon>
        <taxon>Pseudomonadota</taxon>
        <taxon>Alphaproteobacteria</taxon>
        <taxon>Kordiimonadales</taxon>
        <taxon>Kordiimonadaceae</taxon>
        <taxon>Kordiimonas</taxon>
    </lineage>
</organism>
<comment type="caution">
    <text evidence="2">The sequence shown here is derived from an EMBL/GenBank/DDBJ whole genome shotgun (WGS) entry which is preliminary data.</text>
</comment>
<dbReference type="Proteomes" id="UP001595776">
    <property type="component" value="Unassembled WGS sequence"/>
</dbReference>
<dbReference type="EMBL" id="JBHSCR010000017">
    <property type="protein sequence ID" value="MFC4349417.1"/>
    <property type="molecule type" value="Genomic_DNA"/>
</dbReference>
<dbReference type="InterPro" id="IPR018750">
    <property type="entry name" value="DUF2306_membrane"/>
</dbReference>
<feature type="transmembrane region" description="Helical" evidence="1">
    <location>
        <begin position="46"/>
        <end position="66"/>
    </location>
</feature>
<dbReference type="RefSeq" id="WP_068146443.1">
    <property type="nucleotide sequence ID" value="NZ_JBHSCR010000017.1"/>
</dbReference>
<gene>
    <name evidence="2" type="ORF">ACFO5Q_16310</name>
</gene>
<evidence type="ECO:0000313" key="3">
    <source>
        <dbReference type="Proteomes" id="UP001595776"/>
    </source>
</evidence>
<accession>A0ABV8UDR2</accession>
<evidence type="ECO:0000313" key="2">
    <source>
        <dbReference type="EMBL" id="MFC4349417.1"/>
    </source>
</evidence>
<feature type="transmembrane region" description="Helical" evidence="1">
    <location>
        <begin position="147"/>
        <end position="169"/>
    </location>
</feature>
<name>A0ABV8UDR2_9PROT</name>
<feature type="transmembrane region" description="Helical" evidence="1">
    <location>
        <begin position="175"/>
        <end position="192"/>
    </location>
</feature>
<feature type="transmembrane region" description="Helical" evidence="1">
    <location>
        <begin position="78"/>
        <end position="99"/>
    </location>
</feature>
<reference evidence="3" key="1">
    <citation type="journal article" date="2019" name="Int. J. Syst. Evol. Microbiol.">
        <title>The Global Catalogue of Microorganisms (GCM) 10K type strain sequencing project: providing services to taxonomists for standard genome sequencing and annotation.</title>
        <authorList>
            <consortium name="The Broad Institute Genomics Platform"/>
            <consortium name="The Broad Institute Genome Sequencing Center for Infectious Disease"/>
            <person name="Wu L."/>
            <person name="Ma J."/>
        </authorList>
    </citation>
    <scope>NUCLEOTIDE SEQUENCE [LARGE SCALE GENOMIC DNA]</scope>
    <source>
        <strain evidence="3">CGMCC 1.15304</strain>
    </source>
</reference>
<keyword evidence="1" id="KW-0472">Membrane</keyword>
<protein>
    <submittedName>
        <fullName evidence="2">DUF2306 domain-containing protein</fullName>
    </submittedName>
</protein>
<evidence type="ECO:0000256" key="1">
    <source>
        <dbReference type="SAM" id="Phobius"/>
    </source>
</evidence>
<keyword evidence="1" id="KW-0812">Transmembrane</keyword>
<keyword evidence="1" id="KW-1133">Transmembrane helix</keyword>